<dbReference type="EMBL" id="JBBWUH010000008">
    <property type="protein sequence ID" value="KAK8159461.1"/>
    <property type="molecule type" value="Genomic_DNA"/>
</dbReference>
<evidence type="ECO:0000313" key="1">
    <source>
        <dbReference type="EMBL" id="KAK8159461.1"/>
    </source>
</evidence>
<organism evidence="1 2">
    <name type="scientific">Phyllosticta citrichinensis</name>
    <dbReference type="NCBI Taxonomy" id="1130410"/>
    <lineage>
        <taxon>Eukaryota</taxon>
        <taxon>Fungi</taxon>
        <taxon>Dikarya</taxon>
        <taxon>Ascomycota</taxon>
        <taxon>Pezizomycotina</taxon>
        <taxon>Dothideomycetes</taxon>
        <taxon>Dothideomycetes incertae sedis</taxon>
        <taxon>Botryosphaeriales</taxon>
        <taxon>Phyllostictaceae</taxon>
        <taxon>Phyllosticta</taxon>
    </lineage>
</organism>
<dbReference type="Proteomes" id="UP001456524">
    <property type="component" value="Unassembled WGS sequence"/>
</dbReference>
<sequence length="214" mass="23822">MLGCSGRCMRPGQDAWRVKYEVVVENGTHGHGRRVVSSRAGKSAVNDDGDGEVACVPGWLWLWIFVCVVQTRSSPKHRRACRVERETWSQGQEAKKEIREGRDARSDVISDGVDLFRRLGLFRTDSPRLAAAARSPPRRRTKTRPTTELTTNITVSPLSRRVLLLRSPFPQIARLHRPSGPRGWASRISLCLMSRSASAPTLSLAEAKSIQEPG</sequence>
<evidence type="ECO:0000313" key="2">
    <source>
        <dbReference type="Proteomes" id="UP001456524"/>
    </source>
</evidence>
<gene>
    <name evidence="1" type="ORF">IWX90DRAFT_301091</name>
</gene>
<reference evidence="1 2" key="1">
    <citation type="journal article" date="2022" name="G3 (Bethesda)">
        <title>Enemy or ally: a genomic approach to elucidate the lifestyle of Phyllosticta citrichinaensis.</title>
        <authorList>
            <person name="Buijs V.A."/>
            <person name="Groenewald J.Z."/>
            <person name="Haridas S."/>
            <person name="LaButti K.M."/>
            <person name="Lipzen A."/>
            <person name="Martin F.M."/>
            <person name="Barry K."/>
            <person name="Grigoriev I.V."/>
            <person name="Crous P.W."/>
            <person name="Seidl M.F."/>
        </authorList>
    </citation>
    <scope>NUCLEOTIDE SEQUENCE [LARGE SCALE GENOMIC DNA]</scope>
    <source>
        <strain evidence="1 2">CBS 129764</strain>
    </source>
</reference>
<protein>
    <submittedName>
        <fullName evidence="1">Uncharacterized protein</fullName>
    </submittedName>
</protein>
<comment type="caution">
    <text evidence="1">The sequence shown here is derived from an EMBL/GenBank/DDBJ whole genome shotgun (WGS) entry which is preliminary data.</text>
</comment>
<accession>A0ABR1XKW2</accession>
<keyword evidence="2" id="KW-1185">Reference proteome</keyword>
<name>A0ABR1XKW2_9PEZI</name>
<proteinExistence type="predicted"/>